<reference evidence="3" key="1">
    <citation type="submission" date="2010-08" db="EMBL/GenBank/DDBJ databases">
        <authorList>
            <consortium name="Caenorhabditis japonica Sequencing Consortium"/>
            <person name="Wilson R.K."/>
        </authorList>
    </citation>
    <scope>NUCLEOTIDE SEQUENCE [LARGE SCALE GENOMIC DNA]</scope>
    <source>
        <strain evidence="3">DF5081</strain>
    </source>
</reference>
<feature type="region of interest" description="Disordered" evidence="1">
    <location>
        <begin position="1"/>
        <end position="24"/>
    </location>
</feature>
<accession>A0A8R1E666</accession>
<dbReference type="EnsemblMetazoa" id="CJA26804.1">
    <property type="protein sequence ID" value="CJA26804.1"/>
    <property type="gene ID" value="WBGene00182376"/>
</dbReference>
<proteinExistence type="predicted"/>
<evidence type="ECO:0000256" key="1">
    <source>
        <dbReference type="SAM" id="MobiDB-lite"/>
    </source>
</evidence>
<organism evidence="2 3">
    <name type="scientific">Caenorhabditis japonica</name>
    <dbReference type="NCBI Taxonomy" id="281687"/>
    <lineage>
        <taxon>Eukaryota</taxon>
        <taxon>Metazoa</taxon>
        <taxon>Ecdysozoa</taxon>
        <taxon>Nematoda</taxon>
        <taxon>Chromadorea</taxon>
        <taxon>Rhabditida</taxon>
        <taxon>Rhabditina</taxon>
        <taxon>Rhabditomorpha</taxon>
        <taxon>Rhabditoidea</taxon>
        <taxon>Rhabditidae</taxon>
        <taxon>Peloderinae</taxon>
        <taxon>Caenorhabditis</taxon>
    </lineage>
</organism>
<name>A0A8R1E666_CAEJA</name>
<keyword evidence="3" id="KW-1185">Reference proteome</keyword>
<dbReference type="Proteomes" id="UP000005237">
    <property type="component" value="Unassembled WGS sequence"/>
</dbReference>
<sequence length="92" mass="10286">MSSTSIPSDSIILAPAEDRESKTPEMSFEDLYRVVVEMSTSLEQVTLQNNKLVQLNGELIKKVESLELNVKELKENCASKKTFPQVVTEGLK</sequence>
<protein>
    <submittedName>
        <fullName evidence="2">Uncharacterized protein</fullName>
    </submittedName>
</protein>
<evidence type="ECO:0000313" key="2">
    <source>
        <dbReference type="EnsemblMetazoa" id="CJA26804.1"/>
    </source>
</evidence>
<reference evidence="2" key="2">
    <citation type="submission" date="2022-06" db="UniProtKB">
        <authorList>
            <consortium name="EnsemblMetazoa"/>
        </authorList>
    </citation>
    <scope>IDENTIFICATION</scope>
    <source>
        <strain evidence="2">DF5081</strain>
    </source>
</reference>
<dbReference type="AlphaFoldDB" id="A0A8R1E666"/>
<evidence type="ECO:0000313" key="3">
    <source>
        <dbReference type="Proteomes" id="UP000005237"/>
    </source>
</evidence>